<reference evidence="2" key="1">
    <citation type="journal article" date="2021" name="Proc. Natl. Acad. Sci. U.S.A.">
        <title>Three genomes in the algal genus Volvox reveal the fate of a haploid sex-determining region after a transition to homothallism.</title>
        <authorList>
            <person name="Yamamoto K."/>
            <person name="Hamaji T."/>
            <person name="Kawai-Toyooka H."/>
            <person name="Matsuzaki R."/>
            <person name="Takahashi F."/>
            <person name="Nishimura Y."/>
            <person name="Kawachi M."/>
            <person name="Noguchi H."/>
            <person name="Minakuchi Y."/>
            <person name="Umen J.G."/>
            <person name="Toyoda A."/>
            <person name="Nozaki H."/>
        </authorList>
    </citation>
    <scope>NUCLEOTIDE SEQUENCE</scope>
    <source>
        <strain evidence="2">NIES-3785</strain>
    </source>
</reference>
<proteinExistence type="predicted"/>
<comment type="caution">
    <text evidence="2">The sequence shown here is derived from an EMBL/GenBank/DDBJ whole genome shotgun (WGS) entry which is preliminary data.</text>
</comment>
<dbReference type="AlphaFoldDB" id="A0A8J4GZW2"/>
<accession>A0A8J4GZW2</accession>
<protein>
    <recommendedName>
        <fullName evidence="4">Retrotransposon gag domain-containing protein</fullName>
    </recommendedName>
</protein>
<dbReference type="EMBL" id="BNCQ01000104">
    <property type="protein sequence ID" value="GIM17316.1"/>
    <property type="molecule type" value="Genomic_DNA"/>
</dbReference>
<sequence>KTVTSVVPETSRRGPYTHIVDGVRDPPALLDPRTPIHPTVPVTAAEAGPIGREEQRGPSAAPPRQGRFDDDGEVMKLSIPVPRLDIPHDTKHKNVERSIADTTRAYLRDVHMYLQLVRGGDRDPVKCLFVGNTLAGVVKTWYDQWTMARWTYTFDELTDALLAR</sequence>
<dbReference type="Proteomes" id="UP000722791">
    <property type="component" value="Unassembled WGS sequence"/>
</dbReference>
<organism evidence="2 3">
    <name type="scientific">Volvox reticuliferus</name>
    <dbReference type="NCBI Taxonomy" id="1737510"/>
    <lineage>
        <taxon>Eukaryota</taxon>
        <taxon>Viridiplantae</taxon>
        <taxon>Chlorophyta</taxon>
        <taxon>core chlorophytes</taxon>
        <taxon>Chlorophyceae</taxon>
        <taxon>CS clade</taxon>
        <taxon>Chlamydomonadales</taxon>
        <taxon>Volvocaceae</taxon>
        <taxon>Volvox</taxon>
    </lineage>
</organism>
<name>A0A8J4GZW2_9CHLO</name>
<evidence type="ECO:0000256" key="1">
    <source>
        <dbReference type="SAM" id="MobiDB-lite"/>
    </source>
</evidence>
<feature type="non-terminal residue" evidence="2">
    <location>
        <position position="1"/>
    </location>
</feature>
<evidence type="ECO:0008006" key="4">
    <source>
        <dbReference type="Google" id="ProtNLM"/>
    </source>
</evidence>
<feature type="region of interest" description="Disordered" evidence="1">
    <location>
        <begin position="1"/>
        <end position="71"/>
    </location>
</feature>
<gene>
    <name evidence="2" type="ORF">Vretimale_19852</name>
</gene>
<evidence type="ECO:0000313" key="2">
    <source>
        <dbReference type="EMBL" id="GIM17316.1"/>
    </source>
</evidence>
<evidence type="ECO:0000313" key="3">
    <source>
        <dbReference type="Proteomes" id="UP000722791"/>
    </source>
</evidence>